<dbReference type="Proteomes" id="UP000009168">
    <property type="component" value="Unassembled WGS sequence"/>
</dbReference>
<feature type="transmembrane region" description="Helical" evidence="1">
    <location>
        <begin position="310"/>
        <end position="331"/>
    </location>
</feature>
<dbReference type="OrthoDB" id="291748at2759"/>
<gene>
    <name evidence="2" type="ORF">TTHERM_00666840</name>
</gene>
<feature type="transmembrane region" description="Helical" evidence="1">
    <location>
        <begin position="213"/>
        <end position="233"/>
    </location>
</feature>
<proteinExistence type="predicted"/>
<dbReference type="KEGG" id="tet:TTHERM_00666840"/>
<dbReference type="HOGENOM" id="CLU_335731_0_0_1"/>
<keyword evidence="3" id="KW-1185">Reference proteome</keyword>
<dbReference type="PANTHER" id="PTHR13018:SF135">
    <property type="entry name" value="CSC1_OSCA1-LIKE 7TM REGION DOMAIN-CONTAINING PROTEIN"/>
    <property type="match status" value="1"/>
</dbReference>
<feature type="transmembrane region" description="Helical" evidence="1">
    <location>
        <begin position="492"/>
        <end position="511"/>
    </location>
</feature>
<keyword evidence="1" id="KW-0472">Membrane</keyword>
<dbReference type="eggNOG" id="ENOG502QW1B">
    <property type="taxonomic scope" value="Eukaryota"/>
</dbReference>
<dbReference type="InterPro" id="IPR045122">
    <property type="entry name" value="Csc1-like"/>
</dbReference>
<sequence>MKRTNISIAHQITINNCMAENFTILVMNLPNLEQNLLTSRLWEHLQNYLDKQCALKRDSEIKIIDIKLGYQYTQIKYQMRIAKLSRTLEKLIFKYVRKYDPQNSQLKQEQNVTINHLRTIYDLIDNLEVKAIANIDLQKIIKVKSDLQEFKMKDFEMSLEKNKINFGWKNEQFNKDTVHFHQRVLQIEKTVTPDNINWKNLYYSNTNKIFRKIFSLIISSTILIASFVAVGIIKSVQKFLTVQYPSVNCNTSQFQGISKEDVENIPQGTPQYEKMVKIECFCWLQNYQYKLQSSLYSICNDWYQNYISNLFLPIGIVVSLIIVNFLIQKILTKLSKFEKYKFLNSQMNSQIDKIFVVSFINQVYIIYQTNQKQTPPQYSDSSQENFMQKVFGSGQFYSYNPEWYRNIGIIFIITLISKSLSVPIGKIFFYYYKRFIFFIDQKCSFDKKKTRCKNDQQWLKLRQGPKFSIQYRYAQHLVVLFFMMTFGAGIPLIYLASTLYFVFTFYSDKFLIFKFCRKSRSFDGQMASHFQIILYFSFYFHLISSSNTFLNPQLFYDMYSTYYDKYIMGEVFQVNLNNPYMMAIYSGCFMILVIYLGRLALKVLNLYKLFFKKSNSKSEKKSIIKSNKFYECKLLFILFYKYQLNYFCKTSHGLRAT</sequence>
<dbReference type="GeneID" id="7842521"/>
<organism evidence="2 3">
    <name type="scientific">Tetrahymena thermophila (strain SB210)</name>
    <dbReference type="NCBI Taxonomy" id="312017"/>
    <lineage>
        <taxon>Eukaryota</taxon>
        <taxon>Sar</taxon>
        <taxon>Alveolata</taxon>
        <taxon>Ciliophora</taxon>
        <taxon>Intramacronucleata</taxon>
        <taxon>Oligohymenophorea</taxon>
        <taxon>Hymenostomatida</taxon>
        <taxon>Tetrahymenina</taxon>
        <taxon>Tetrahymenidae</taxon>
        <taxon>Tetrahymena</taxon>
    </lineage>
</organism>
<dbReference type="GO" id="GO:0005227">
    <property type="term" value="F:calcium-activated cation channel activity"/>
    <property type="evidence" value="ECO:0007669"/>
    <property type="project" value="InterPro"/>
</dbReference>
<dbReference type="PANTHER" id="PTHR13018">
    <property type="entry name" value="PROBABLE MEMBRANE PROTEIN DUF221-RELATED"/>
    <property type="match status" value="1"/>
</dbReference>
<dbReference type="EMBL" id="GG662636">
    <property type="protein sequence ID" value="EAR99807.2"/>
    <property type="molecule type" value="Genomic_DNA"/>
</dbReference>
<keyword evidence="1" id="KW-1133">Transmembrane helix</keyword>
<reference evidence="3" key="1">
    <citation type="journal article" date="2006" name="PLoS Biol.">
        <title>Macronuclear genome sequence of the ciliate Tetrahymena thermophila, a model eukaryote.</title>
        <authorList>
            <person name="Eisen J.A."/>
            <person name="Coyne R.S."/>
            <person name="Wu M."/>
            <person name="Wu D."/>
            <person name="Thiagarajan M."/>
            <person name="Wortman J.R."/>
            <person name="Badger J.H."/>
            <person name="Ren Q."/>
            <person name="Amedeo P."/>
            <person name="Jones K.M."/>
            <person name="Tallon L.J."/>
            <person name="Delcher A.L."/>
            <person name="Salzberg S.L."/>
            <person name="Silva J.C."/>
            <person name="Haas B.J."/>
            <person name="Majoros W.H."/>
            <person name="Farzad M."/>
            <person name="Carlton J.M."/>
            <person name="Smith R.K. Jr."/>
            <person name="Garg J."/>
            <person name="Pearlman R.E."/>
            <person name="Karrer K.M."/>
            <person name="Sun L."/>
            <person name="Manning G."/>
            <person name="Elde N.C."/>
            <person name="Turkewitz A.P."/>
            <person name="Asai D.J."/>
            <person name="Wilkes D.E."/>
            <person name="Wang Y."/>
            <person name="Cai H."/>
            <person name="Collins K."/>
            <person name="Stewart B.A."/>
            <person name="Lee S.R."/>
            <person name="Wilamowska K."/>
            <person name="Weinberg Z."/>
            <person name="Ruzzo W.L."/>
            <person name="Wloga D."/>
            <person name="Gaertig J."/>
            <person name="Frankel J."/>
            <person name="Tsao C.-C."/>
            <person name="Gorovsky M.A."/>
            <person name="Keeling P.J."/>
            <person name="Waller R.F."/>
            <person name="Patron N.J."/>
            <person name="Cherry J.M."/>
            <person name="Stover N.A."/>
            <person name="Krieger C.J."/>
            <person name="del Toro C."/>
            <person name="Ryder H.F."/>
            <person name="Williamson S.C."/>
            <person name="Barbeau R.A."/>
            <person name="Hamilton E.P."/>
            <person name="Orias E."/>
        </authorList>
    </citation>
    <scope>NUCLEOTIDE SEQUENCE [LARGE SCALE GENOMIC DNA]</scope>
    <source>
        <strain evidence="3">SB210</strain>
    </source>
</reference>
<dbReference type="GO" id="GO:0005886">
    <property type="term" value="C:plasma membrane"/>
    <property type="evidence" value="ECO:0007669"/>
    <property type="project" value="TreeGrafter"/>
</dbReference>
<feature type="transmembrane region" description="Helical" evidence="1">
    <location>
        <begin position="580"/>
        <end position="601"/>
    </location>
</feature>
<accession>Q23T99</accession>
<name>Q23T99_TETTS</name>
<dbReference type="RefSeq" id="XP_001020052.2">
    <property type="nucleotide sequence ID" value="XM_001020052.2"/>
</dbReference>
<dbReference type="AlphaFoldDB" id="Q23T99"/>
<evidence type="ECO:0000256" key="1">
    <source>
        <dbReference type="SAM" id="Phobius"/>
    </source>
</evidence>
<evidence type="ECO:0000313" key="2">
    <source>
        <dbReference type="EMBL" id="EAR99807.2"/>
    </source>
</evidence>
<feature type="transmembrane region" description="Helical" evidence="1">
    <location>
        <begin position="407"/>
        <end position="432"/>
    </location>
</feature>
<protein>
    <submittedName>
        <fullName evidence="2">tRNA (GuanineN(7))methyltransferase, putative</fullName>
    </submittedName>
</protein>
<dbReference type="InParanoid" id="Q23T99"/>
<feature type="transmembrane region" description="Helical" evidence="1">
    <location>
        <begin position="532"/>
        <end position="550"/>
    </location>
</feature>
<keyword evidence="1" id="KW-0812">Transmembrane</keyword>
<evidence type="ECO:0000313" key="3">
    <source>
        <dbReference type="Proteomes" id="UP000009168"/>
    </source>
</evidence>